<dbReference type="InterPro" id="IPR003615">
    <property type="entry name" value="HNH_nuc"/>
</dbReference>
<proteinExistence type="predicted"/>
<feature type="region of interest" description="Disordered" evidence="2">
    <location>
        <begin position="265"/>
        <end position="301"/>
    </location>
</feature>
<keyword evidence="5" id="KW-1185">Reference proteome</keyword>
<dbReference type="InterPro" id="IPR003870">
    <property type="entry name" value="DUF222"/>
</dbReference>
<name>A0ABX5EIW7_9MICO</name>
<sequence length="502" mass="53152">MTTRSADTRTRADSGARRRDAGRDVTLARLDELLADLSAAQAEINALEGRRAALLADIADLAEDAESAVLDTDDPSRRRTSSSRRRELVRRAVVAEVGTTLRLGEHAAGSLCEQAQTLRRKAPRSFAALAAGRCSWAHAARLARHLADLDPADARRVESSVAPALATSTPAQVDARTRRARDSVHPEPVEVRSAKASEHRAVYLDDARDGMAWLTARLPVTLAHAAYDRLTRTATALHTETDSLIVSQGRADVLAALLLDDGTLDRDAVPASAPGRDSGRDPGRDPGTAPDTAPGTARTRPVPGIATIARSIRPQVTVTVPVLTLLGVADIPADLDGHVPVAPDTARELAALAPSLWRVLTHPESGVPLSVGRESYTAPSALKATLRHRDATCRFPGCTVPAVRADLDHTTAWADGGTTGADNLAHLCRHHHVLKHQTGWTARQGPASGGNLEWTSPTGRRHTTRPDGGVVASRHGSAPRDSAPRDSAPRDLSSVGSGDPPF</sequence>
<feature type="region of interest" description="Disordered" evidence="2">
    <location>
        <begin position="439"/>
        <end position="502"/>
    </location>
</feature>
<protein>
    <submittedName>
        <fullName evidence="4">Uncharacterized protein DUF222</fullName>
    </submittedName>
</protein>
<feature type="region of interest" description="Disordered" evidence="2">
    <location>
        <begin position="1"/>
        <end position="20"/>
    </location>
</feature>
<evidence type="ECO:0000256" key="1">
    <source>
        <dbReference type="SAM" id="Coils"/>
    </source>
</evidence>
<evidence type="ECO:0000313" key="4">
    <source>
        <dbReference type="EMBL" id="PRZ08491.1"/>
    </source>
</evidence>
<feature type="coiled-coil region" evidence="1">
    <location>
        <begin position="30"/>
        <end position="64"/>
    </location>
</feature>
<feature type="compositionally biased region" description="Basic and acidic residues" evidence="2">
    <location>
        <begin position="175"/>
        <end position="193"/>
    </location>
</feature>
<dbReference type="EMBL" id="PVTX01000002">
    <property type="protein sequence ID" value="PRZ08491.1"/>
    <property type="molecule type" value="Genomic_DNA"/>
</dbReference>
<reference evidence="4 5" key="1">
    <citation type="submission" date="2018-03" db="EMBL/GenBank/DDBJ databases">
        <title>Comparative analysis of microorganisms from saline springs in Andes Mountain Range, Colombia.</title>
        <authorList>
            <person name="Rubin E."/>
        </authorList>
    </citation>
    <scope>NUCLEOTIDE SEQUENCE [LARGE SCALE GENOMIC DNA]</scope>
    <source>
        <strain evidence="4 5">CG 23</strain>
    </source>
</reference>
<dbReference type="SMART" id="SM00507">
    <property type="entry name" value="HNHc"/>
    <property type="match status" value="1"/>
</dbReference>
<dbReference type="CDD" id="cd00085">
    <property type="entry name" value="HNHc"/>
    <property type="match status" value="1"/>
</dbReference>
<organism evidence="4 5">
    <name type="scientific">Isoptericola halotolerans</name>
    <dbReference type="NCBI Taxonomy" id="300560"/>
    <lineage>
        <taxon>Bacteria</taxon>
        <taxon>Bacillati</taxon>
        <taxon>Actinomycetota</taxon>
        <taxon>Actinomycetes</taxon>
        <taxon>Micrococcales</taxon>
        <taxon>Promicromonosporaceae</taxon>
        <taxon>Isoptericola</taxon>
    </lineage>
</organism>
<feature type="region of interest" description="Disordered" evidence="2">
    <location>
        <begin position="160"/>
        <end position="193"/>
    </location>
</feature>
<dbReference type="Gene3D" id="1.10.30.50">
    <property type="match status" value="1"/>
</dbReference>
<feature type="domain" description="HNH nuclease" evidence="3">
    <location>
        <begin position="381"/>
        <end position="433"/>
    </location>
</feature>
<evidence type="ECO:0000313" key="5">
    <source>
        <dbReference type="Proteomes" id="UP000239895"/>
    </source>
</evidence>
<comment type="caution">
    <text evidence="4">The sequence shown here is derived from an EMBL/GenBank/DDBJ whole genome shotgun (WGS) entry which is preliminary data.</text>
</comment>
<dbReference type="Pfam" id="PF02720">
    <property type="entry name" value="DUF222"/>
    <property type="match status" value="1"/>
</dbReference>
<gene>
    <name evidence="4" type="ORF">BCL65_10233</name>
</gene>
<dbReference type="RefSeq" id="WP_106265285.1">
    <property type="nucleotide sequence ID" value="NZ_PVTX01000002.1"/>
</dbReference>
<keyword evidence="1" id="KW-0175">Coiled coil</keyword>
<evidence type="ECO:0000259" key="3">
    <source>
        <dbReference type="SMART" id="SM00507"/>
    </source>
</evidence>
<evidence type="ECO:0000256" key="2">
    <source>
        <dbReference type="SAM" id="MobiDB-lite"/>
    </source>
</evidence>
<accession>A0ABX5EIW7</accession>
<dbReference type="Proteomes" id="UP000239895">
    <property type="component" value="Unassembled WGS sequence"/>
</dbReference>